<evidence type="ECO:0000313" key="5">
    <source>
        <dbReference type="EMBL" id="PPQ96182.1"/>
    </source>
</evidence>
<feature type="region of interest" description="Disordered" evidence="2">
    <location>
        <begin position="291"/>
        <end position="361"/>
    </location>
</feature>
<sequence>MQSQPITNKVNLLDTETIRNTLQRGSTILLMGPTGSGKSAFVNLLTKDEHATTGHDLKYEVKASTYVDPQTGISVRLIDTPAFDDERTKATDTDVLETIARFLQEDDTNVNGILYFHRISEARMGGPVKKNLKIFKEICGEKNFNHVRVITTYWNLIDEKEGKGRESTLANGPFKALVKGGAKFVRHDQSVDSARSIINDFIHHSAFKLKIQEELDAAWALGLTSAGRVLMDEIEAIQKKSEKETEAVRKEMTDAVYRGDDEKLMEQERQKREEEVERILEERRKLETIRIVKGGKSPAKEKEKDKAKDESRKKDAESRKADRQVKREGKQKEKQPEDRSVPFPGRDKKGRRQPQASEEQGGILVVRREVSSLLYDMVDVIRHCSKAGADQFGRLGKLFGALVGLAVVNGVALGVVVGLWFSLFAATKRVVVGGSK</sequence>
<proteinExistence type="predicted"/>
<feature type="compositionally biased region" description="Basic and acidic residues" evidence="2">
    <location>
        <begin position="298"/>
        <end position="340"/>
    </location>
</feature>
<evidence type="ECO:0000256" key="1">
    <source>
        <dbReference type="ARBA" id="ARBA00022741"/>
    </source>
</evidence>
<keyword evidence="3" id="KW-0812">Transmembrane</keyword>
<dbReference type="EMBL" id="NHYE01001391">
    <property type="protein sequence ID" value="PPQ96182.1"/>
    <property type="molecule type" value="Genomic_DNA"/>
</dbReference>
<evidence type="ECO:0000256" key="3">
    <source>
        <dbReference type="SAM" id="Phobius"/>
    </source>
</evidence>
<dbReference type="InterPro" id="IPR027417">
    <property type="entry name" value="P-loop_NTPase"/>
</dbReference>
<organism evidence="5 6">
    <name type="scientific">Gymnopilus dilepis</name>
    <dbReference type="NCBI Taxonomy" id="231916"/>
    <lineage>
        <taxon>Eukaryota</taxon>
        <taxon>Fungi</taxon>
        <taxon>Dikarya</taxon>
        <taxon>Basidiomycota</taxon>
        <taxon>Agaricomycotina</taxon>
        <taxon>Agaricomycetes</taxon>
        <taxon>Agaricomycetidae</taxon>
        <taxon>Agaricales</taxon>
        <taxon>Agaricineae</taxon>
        <taxon>Hymenogastraceae</taxon>
        <taxon>Gymnopilus</taxon>
    </lineage>
</organism>
<evidence type="ECO:0000256" key="2">
    <source>
        <dbReference type="SAM" id="MobiDB-lite"/>
    </source>
</evidence>
<evidence type="ECO:0000313" key="6">
    <source>
        <dbReference type="Proteomes" id="UP000284706"/>
    </source>
</evidence>
<dbReference type="InParanoid" id="A0A409XZI3"/>
<feature type="transmembrane region" description="Helical" evidence="3">
    <location>
        <begin position="398"/>
        <end position="426"/>
    </location>
</feature>
<keyword evidence="3" id="KW-1133">Transmembrane helix</keyword>
<gene>
    <name evidence="5" type="ORF">CVT26_004816</name>
</gene>
<feature type="domain" description="AIG1-type G" evidence="4">
    <location>
        <begin position="27"/>
        <end position="152"/>
    </location>
</feature>
<accession>A0A409XZI3</accession>
<keyword evidence="6" id="KW-1185">Reference proteome</keyword>
<dbReference type="SUPFAM" id="SSF52540">
    <property type="entry name" value="P-loop containing nucleoside triphosphate hydrolases"/>
    <property type="match status" value="1"/>
</dbReference>
<comment type="caution">
    <text evidence="5">The sequence shown here is derived from an EMBL/GenBank/DDBJ whole genome shotgun (WGS) entry which is preliminary data.</text>
</comment>
<dbReference type="Gene3D" id="3.40.50.300">
    <property type="entry name" value="P-loop containing nucleotide triphosphate hydrolases"/>
    <property type="match status" value="1"/>
</dbReference>
<name>A0A409XZI3_9AGAR</name>
<dbReference type="Pfam" id="PF04548">
    <property type="entry name" value="AIG1"/>
    <property type="match status" value="1"/>
</dbReference>
<keyword evidence="3" id="KW-0472">Membrane</keyword>
<dbReference type="Proteomes" id="UP000284706">
    <property type="component" value="Unassembled WGS sequence"/>
</dbReference>
<dbReference type="InterPro" id="IPR006703">
    <property type="entry name" value="G_AIG1"/>
</dbReference>
<evidence type="ECO:0000259" key="4">
    <source>
        <dbReference type="Pfam" id="PF04548"/>
    </source>
</evidence>
<dbReference type="OrthoDB" id="8954335at2759"/>
<keyword evidence="1" id="KW-0547">Nucleotide-binding</keyword>
<reference evidence="5 6" key="1">
    <citation type="journal article" date="2018" name="Evol. Lett.">
        <title>Horizontal gene cluster transfer increased hallucinogenic mushroom diversity.</title>
        <authorList>
            <person name="Reynolds H.T."/>
            <person name="Vijayakumar V."/>
            <person name="Gluck-Thaler E."/>
            <person name="Korotkin H.B."/>
            <person name="Matheny P.B."/>
            <person name="Slot J.C."/>
        </authorList>
    </citation>
    <scope>NUCLEOTIDE SEQUENCE [LARGE SCALE GENOMIC DNA]</scope>
    <source>
        <strain evidence="5 6">SRW20</strain>
    </source>
</reference>
<dbReference type="AlphaFoldDB" id="A0A409XZI3"/>
<dbReference type="GO" id="GO:0005525">
    <property type="term" value="F:GTP binding"/>
    <property type="evidence" value="ECO:0007669"/>
    <property type="project" value="InterPro"/>
</dbReference>
<protein>
    <recommendedName>
        <fullName evidence="4">AIG1-type G domain-containing protein</fullName>
    </recommendedName>
</protein>